<evidence type="ECO:0000313" key="1">
    <source>
        <dbReference type="EMBL" id="AYD82150.1"/>
    </source>
</evidence>
<dbReference type="Proteomes" id="UP000282192">
    <property type="component" value="Segment"/>
</dbReference>
<dbReference type="RefSeq" id="YP_010098764.1">
    <property type="nucleotide sequence ID" value="NC_055769.1"/>
</dbReference>
<organism evidence="1 2">
    <name type="scientific">Gordonia phage Turuncu</name>
    <dbReference type="NCBI Taxonomy" id="2315610"/>
    <lineage>
        <taxon>Viruses</taxon>
        <taxon>Duplodnaviria</taxon>
        <taxon>Heunggongvirae</taxon>
        <taxon>Uroviricota</taxon>
        <taxon>Caudoviricetes</taxon>
        <taxon>Zierdtviridae</taxon>
        <taxon>Emilbogenvirinae</taxon>
        <taxon>Gruunavirus</taxon>
        <taxon>Gruunavirus turuncu</taxon>
    </lineage>
</organism>
<accession>A0A386KD77</accession>
<keyword evidence="2" id="KW-1185">Reference proteome</keyword>
<protein>
    <submittedName>
        <fullName evidence="1">Uncharacterized protein</fullName>
    </submittedName>
</protein>
<dbReference type="GeneID" id="65116437"/>
<name>A0A386KD77_9CAUD</name>
<evidence type="ECO:0000313" key="2">
    <source>
        <dbReference type="Proteomes" id="UP000282192"/>
    </source>
</evidence>
<dbReference type="EMBL" id="MH744424">
    <property type="protein sequence ID" value="AYD82150.1"/>
    <property type="molecule type" value="Genomic_DNA"/>
</dbReference>
<dbReference type="KEGG" id="vg:65116437"/>
<reference evidence="1 2" key="1">
    <citation type="submission" date="2018-08" db="EMBL/GenBank/DDBJ databases">
        <authorList>
            <person name="Deleon-Fernandez R.L."/>
            <person name="Jaramillo-Canas A.J."/>
            <person name="Reyes-Pena L.A."/>
            <person name="Colon-Santos M."/>
            <person name="Contreras-Santini J."/>
            <person name="Cruz-Pauneto O.A."/>
            <person name="Deanca-Maldonado G."/>
            <person name="Fernandez-Martinez M."/>
            <person name="Vazquez E."/>
            <person name="Rubin M.R."/>
            <person name="Garlena R.A."/>
            <person name="Russell D.A."/>
            <person name="Pope W.H."/>
            <person name="Jacobs-Sera D."/>
            <person name="Hatfull G.F."/>
        </authorList>
    </citation>
    <scope>NUCLEOTIDE SEQUENCE [LARGE SCALE GENOMIC DNA]</scope>
</reference>
<sequence>MTIVNRVPILRVHKRCPYTTTSKTGRTIRCTLIEGHEGRRSGLDPSNPDRNHFYTPWASYDASGNVYYRGQAYHAPKDIWKGHA</sequence>
<proteinExistence type="predicted"/>
<gene>
    <name evidence="1" type="primary">64</name>
    <name evidence="1" type="ORF">SEA_TURUNCU_64</name>
</gene>